<evidence type="ECO:0000256" key="1">
    <source>
        <dbReference type="ARBA" id="ARBA00023122"/>
    </source>
</evidence>
<feature type="domain" description="CBS" evidence="3">
    <location>
        <begin position="1"/>
        <end position="57"/>
    </location>
</feature>
<dbReference type="CDD" id="cd04622">
    <property type="entry name" value="CBS_pair_HRP1_like"/>
    <property type="match status" value="1"/>
</dbReference>
<dbReference type="Gene3D" id="3.10.580.10">
    <property type="entry name" value="CBS-domain"/>
    <property type="match status" value="1"/>
</dbReference>
<dbReference type="PANTHER" id="PTHR43080">
    <property type="entry name" value="CBS DOMAIN-CONTAINING PROTEIN CBSX3, MITOCHONDRIAL"/>
    <property type="match status" value="1"/>
</dbReference>
<dbReference type="SMART" id="SM00116">
    <property type="entry name" value="CBS"/>
    <property type="match status" value="2"/>
</dbReference>
<dbReference type="AlphaFoldDB" id="A0A3A4NK62"/>
<comment type="caution">
    <text evidence="4">The sequence shown here is derived from an EMBL/GenBank/DDBJ whole genome shotgun (WGS) entry which is preliminary data.</text>
</comment>
<sequence>MTRNVESIHQSDSIADAARKMKELNIGVLPVFDNNRLVGMITDRDITIRAVAEGYDPNTFNVSQIMTTDVISCNEDADVDEAIRLMETNQIRRLIVKNEENQVVGIVSLGDLAVHLSGALVGEALREVSEPARPER</sequence>
<evidence type="ECO:0000313" key="5">
    <source>
        <dbReference type="Proteomes" id="UP000265882"/>
    </source>
</evidence>
<keyword evidence="1 2" id="KW-0129">CBS domain</keyword>
<dbReference type="InterPro" id="IPR051257">
    <property type="entry name" value="Diverse_CBS-Domain"/>
</dbReference>
<dbReference type="InterPro" id="IPR000644">
    <property type="entry name" value="CBS_dom"/>
</dbReference>
<protein>
    <submittedName>
        <fullName evidence="4">CBS domain-containing protein</fullName>
    </submittedName>
</protein>
<dbReference type="EMBL" id="QZKU01000114">
    <property type="protein sequence ID" value="RJP17560.1"/>
    <property type="molecule type" value="Genomic_DNA"/>
</dbReference>
<dbReference type="PROSITE" id="PS51371">
    <property type="entry name" value="CBS"/>
    <property type="match status" value="2"/>
</dbReference>
<name>A0A3A4NK62_ABYX5</name>
<dbReference type="Pfam" id="PF00571">
    <property type="entry name" value="CBS"/>
    <property type="match status" value="2"/>
</dbReference>
<feature type="domain" description="CBS" evidence="3">
    <location>
        <begin position="66"/>
        <end position="123"/>
    </location>
</feature>
<reference evidence="4 5" key="1">
    <citation type="journal article" date="2017" name="ISME J.">
        <title>Energy and carbon metabolisms in a deep terrestrial subsurface fluid microbial community.</title>
        <authorList>
            <person name="Momper L."/>
            <person name="Jungbluth S.P."/>
            <person name="Lee M.D."/>
            <person name="Amend J.P."/>
        </authorList>
    </citation>
    <scope>NUCLEOTIDE SEQUENCE [LARGE SCALE GENOMIC DNA]</scope>
    <source>
        <strain evidence="4">SURF_5</strain>
    </source>
</reference>
<organism evidence="4 5">
    <name type="scientific">Abyssobacteria bacterium (strain SURF_5)</name>
    <dbReference type="NCBI Taxonomy" id="2093360"/>
    <lineage>
        <taxon>Bacteria</taxon>
        <taxon>Pseudomonadati</taxon>
        <taxon>Candidatus Hydrogenedentota</taxon>
        <taxon>Candidatus Abyssobacteria</taxon>
    </lineage>
</organism>
<dbReference type="InterPro" id="IPR046342">
    <property type="entry name" value="CBS_dom_sf"/>
</dbReference>
<evidence type="ECO:0000313" key="4">
    <source>
        <dbReference type="EMBL" id="RJP17560.1"/>
    </source>
</evidence>
<gene>
    <name evidence="4" type="ORF">C4520_16480</name>
</gene>
<accession>A0A3A4NK62</accession>
<dbReference type="SUPFAM" id="SSF54631">
    <property type="entry name" value="CBS-domain pair"/>
    <property type="match status" value="1"/>
</dbReference>
<dbReference type="Proteomes" id="UP000265882">
    <property type="component" value="Unassembled WGS sequence"/>
</dbReference>
<proteinExistence type="predicted"/>
<evidence type="ECO:0000256" key="2">
    <source>
        <dbReference type="PROSITE-ProRule" id="PRU00703"/>
    </source>
</evidence>
<dbReference type="PANTHER" id="PTHR43080:SF2">
    <property type="entry name" value="CBS DOMAIN-CONTAINING PROTEIN"/>
    <property type="match status" value="1"/>
</dbReference>
<evidence type="ECO:0000259" key="3">
    <source>
        <dbReference type="PROSITE" id="PS51371"/>
    </source>
</evidence>